<feature type="transmembrane region" description="Helical" evidence="11">
    <location>
        <begin position="88"/>
        <end position="108"/>
    </location>
</feature>
<keyword evidence="3" id="KW-1003">Cell membrane</keyword>
<evidence type="ECO:0000313" key="12">
    <source>
        <dbReference type="EMBL" id="SEN15314.1"/>
    </source>
</evidence>
<feature type="transmembrane region" description="Helical" evidence="11">
    <location>
        <begin position="333"/>
        <end position="353"/>
    </location>
</feature>
<feature type="transmembrane region" description="Helical" evidence="11">
    <location>
        <begin position="150"/>
        <end position="169"/>
    </location>
</feature>
<comment type="function">
    <text evidence="9">Part of the binding-protein-dependent transport system for D-xylose. Probably responsible for the translocation of the substrate across the membrane.</text>
</comment>
<evidence type="ECO:0000256" key="8">
    <source>
        <dbReference type="ARBA" id="ARBA00023136"/>
    </source>
</evidence>
<feature type="transmembrane region" description="Helical" evidence="11">
    <location>
        <begin position="233"/>
        <end position="255"/>
    </location>
</feature>
<dbReference type="Pfam" id="PF02653">
    <property type="entry name" value="BPD_transp_2"/>
    <property type="match status" value="2"/>
</dbReference>
<dbReference type="EMBL" id="FOCO01000008">
    <property type="protein sequence ID" value="SEN15314.1"/>
    <property type="molecule type" value="Genomic_DNA"/>
</dbReference>
<dbReference type="AlphaFoldDB" id="A0A1H8E867"/>
<protein>
    <recommendedName>
        <fullName evidence="10">Xylose transport system permease protein XylH</fullName>
    </recommendedName>
</protein>
<proteinExistence type="predicted"/>
<dbReference type="OrthoDB" id="7284468at2"/>
<feature type="transmembrane region" description="Helical" evidence="11">
    <location>
        <begin position="27"/>
        <end position="48"/>
    </location>
</feature>
<evidence type="ECO:0000256" key="11">
    <source>
        <dbReference type="SAM" id="Phobius"/>
    </source>
</evidence>
<dbReference type="CDD" id="cd06579">
    <property type="entry name" value="TM_PBP1_transp_AraH_like"/>
    <property type="match status" value="1"/>
</dbReference>
<evidence type="ECO:0000256" key="7">
    <source>
        <dbReference type="ARBA" id="ARBA00022989"/>
    </source>
</evidence>
<dbReference type="Proteomes" id="UP000183002">
    <property type="component" value="Unassembled WGS sequence"/>
</dbReference>
<evidence type="ECO:0000256" key="6">
    <source>
        <dbReference type="ARBA" id="ARBA00022692"/>
    </source>
</evidence>
<evidence type="ECO:0000256" key="3">
    <source>
        <dbReference type="ARBA" id="ARBA00022475"/>
    </source>
</evidence>
<keyword evidence="2" id="KW-0813">Transport</keyword>
<comment type="subcellular location">
    <subcellularLocation>
        <location evidence="1">Cell membrane</location>
        <topology evidence="1">Multi-pass membrane protein</topology>
    </subcellularLocation>
</comment>
<keyword evidence="8 11" id="KW-0472">Membrane</keyword>
<dbReference type="GO" id="GO:0022857">
    <property type="term" value="F:transmembrane transporter activity"/>
    <property type="evidence" value="ECO:0007669"/>
    <property type="project" value="InterPro"/>
</dbReference>
<evidence type="ECO:0000256" key="9">
    <source>
        <dbReference type="ARBA" id="ARBA00035611"/>
    </source>
</evidence>
<keyword evidence="13" id="KW-1185">Reference proteome</keyword>
<evidence type="ECO:0000313" key="13">
    <source>
        <dbReference type="Proteomes" id="UP000183002"/>
    </source>
</evidence>
<dbReference type="GO" id="GO:0005886">
    <property type="term" value="C:plasma membrane"/>
    <property type="evidence" value="ECO:0007669"/>
    <property type="project" value="UniProtKB-SubCell"/>
</dbReference>
<feature type="transmembrane region" description="Helical" evidence="11">
    <location>
        <begin position="120"/>
        <end position="143"/>
    </location>
</feature>
<feature type="transmembrane region" description="Helical" evidence="11">
    <location>
        <begin position="275"/>
        <end position="299"/>
    </location>
</feature>
<feature type="transmembrane region" description="Helical" evidence="11">
    <location>
        <begin position="60"/>
        <end position="81"/>
    </location>
</feature>
<dbReference type="RefSeq" id="WP_050520094.1">
    <property type="nucleotide sequence ID" value="NZ_FOCO01000008.1"/>
</dbReference>
<organism evidence="12 13">
    <name type="scientific">Pseudorhodobacter antarcticus</name>
    <dbReference type="NCBI Taxonomy" id="1077947"/>
    <lineage>
        <taxon>Bacteria</taxon>
        <taxon>Pseudomonadati</taxon>
        <taxon>Pseudomonadota</taxon>
        <taxon>Alphaproteobacteria</taxon>
        <taxon>Rhodobacterales</taxon>
        <taxon>Paracoccaceae</taxon>
        <taxon>Pseudorhodobacter</taxon>
    </lineage>
</organism>
<dbReference type="PANTHER" id="PTHR32196">
    <property type="entry name" value="ABC TRANSPORTER PERMEASE PROTEIN YPHD-RELATED-RELATED"/>
    <property type="match status" value="1"/>
</dbReference>
<reference evidence="12 13" key="1">
    <citation type="submission" date="2016-10" db="EMBL/GenBank/DDBJ databases">
        <authorList>
            <person name="de Groot N.N."/>
        </authorList>
    </citation>
    <scope>NUCLEOTIDE SEQUENCE [LARGE SCALE GENOMIC DNA]</scope>
    <source>
        <strain evidence="12 13">CGMCC 1.10836</strain>
    </source>
</reference>
<dbReference type="PANTHER" id="PTHR32196:SF32">
    <property type="entry name" value="XYLOSE TRANSPORT SYSTEM PERMEASE PROTEIN XYLH"/>
    <property type="match status" value="1"/>
</dbReference>
<keyword evidence="7 11" id="KW-1133">Transmembrane helix</keyword>
<feature type="transmembrane region" description="Helical" evidence="11">
    <location>
        <begin position="189"/>
        <end position="212"/>
    </location>
</feature>
<sequence length="435" mass="45901">MSDTSPQGQNGSPLTRFLRATEIDTRLLGMIGALMLIWFGFHFYGAIFGNGGYFLTPRNLWNLSVQTSSIGIMATGMVLVIVTRNIDLSVGAVLGLTAMIMGILQVNILPQYLGLGHPMIWVITVVVGMIAGTIIGTFQGWLIAYRGIPAFIVTLGGLLVWRGCAFLSAGGRTISPVDPSFALLGGGPYGAVGETGSWIAGILACVGVVWMLHSGRKLRQEHDFKLRPMWAEVFLAVVGCGTIIGAVLLVNAYPWPRGIVNAYATANNITVPPEGLFISHGFAIPVLILVAVGIFMTILMTRTRFGRYVFAIGGNPEAAALAGINTKWMTLKIFALMGMLAGLAGVVASARLNSATNALGVFDELYVIAAAVIGGTSLAGGVGTIYGAILGALVMQSLQTGMVLIGFDTSVQQIVVGSVLVLAVYLDNLYRKTVK</sequence>
<accession>A0A1H8E867</accession>
<name>A0A1H8E867_9RHOB</name>
<evidence type="ECO:0000256" key="1">
    <source>
        <dbReference type="ARBA" id="ARBA00004651"/>
    </source>
</evidence>
<evidence type="ECO:0000256" key="10">
    <source>
        <dbReference type="ARBA" id="ARBA00035686"/>
    </source>
</evidence>
<dbReference type="InterPro" id="IPR001851">
    <property type="entry name" value="ABC_transp_permease"/>
</dbReference>
<evidence type="ECO:0000256" key="2">
    <source>
        <dbReference type="ARBA" id="ARBA00022448"/>
    </source>
</evidence>
<dbReference type="STRING" id="1077947.SAMN05216227_100882"/>
<keyword evidence="4" id="KW-0997">Cell inner membrane</keyword>
<feature type="transmembrane region" description="Helical" evidence="11">
    <location>
        <begin position="402"/>
        <end position="426"/>
    </location>
</feature>
<gene>
    <name evidence="12" type="ORF">SAMN05216227_100882</name>
</gene>
<keyword evidence="5" id="KW-0762">Sugar transport</keyword>
<evidence type="ECO:0000256" key="5">
    <source>
        <dbReference type="ARBA" id="ARBA00022597"/>
    </source>
</evidence>
<feature type="transmembrane region" description="Helical" evidence="11">
    <location>
        <begin position="365"/>
        <end position="390"/>
    </location>
</feature>
<evidence type="ECO:0000256" key="4">
    <source>
        <dbReference type="ARBA" id="ARBA00022519"/>
    </source>
</evidence>
<keyword evidence="6 11" id="KW-0812">Transmembrane</keyword>